<proteinExistence type="predicted"/>
<dbReference type="STRING" id="1328759.A0A5C2S0R3"/>
<dbReference type="AlphaFoldDB" id="A0A5C2S0R3"/>
<reference evidence="1" key="1">
    <citation type="journal article" date="2018" name="Genome Biol. Evol.">
        <title>Genomics and development of Lentinus tigrinus, a white-rot wood-decaying mushroom with dimorphic fruiting bodies.</title>
        <authorList>
            <person name="Wu B."/>
            <person name="Xu Z."/>
            <person name="Knudson A."/>
            <person name="Carlson A."/>
            <person name="Chen N."/>
            <person name="Kovaka S."/>
            <person name="LaButti K."/>
            <person name="Lipzen A."/>
            <person name="Pennachio C."/>
            <person name="Riley R."/>
            <person name="Schakwitz W."/>
            <person name="Umezawa K."/>
            <person name="Ohm R.A."/>
            <person name="Grigoriev I.V."/>
            <person name="Nagy L.G."/>
            <person name="Gibbons J."/>
            <person name="Hibbett D."/>
        </authorList>
    </citation>
    <scope>NUCLEOTIDE SEQUENCE [LARGE SCALE GENOMIC DNA]</scope>
    <source>
        <strain evidence="1">ALCF2SS1-6</strain>
    </source>
</reference>
<gene>
    <name evidence="1" type="ORF">L227DRAFT_507677</name>
</gene>
<dbReference type="Gene3D" id="3.30.420.10">
    <property type="entry name" value="Ribonuclease H-like superfamily/Ribonuclease H"/>
    <property type="match status" value="1"/>
</dbReference>
<dbReference type="OrthoDB" id="3227343at2759"/>
<name>A0A5C2S0R3_9APHY</name>
<sequence length="105" mass="11968">MLRQCVRPDQKDWVRKLPAIELAMNTARSDMTGFSPFFLNYGQMPRTLVWSSESEYPGVRAFAQRMKEAIMAAHDAIIAARVGQVLQANRHRRPAGFLEGDLVYL</sequence>
<dbReference type="InterPro" id="IPR036397">
    <property type="entry name" value="RNaseH_sf"/>
</dbReference>
<feature type="non-terminal residue" evidence="1">
    <location>
        <position position="105"/>
    </location>
</feature>
<organism evidence="1 2">
    <name type="scientific">Lentinus tigrinus ALCF2SS1-6</name>
    <dbReference type="NCBI Taxonomy" id="1328759"/>
    <lineage>
        <taxon>Eukaryota</taxon>
        <taxon>Fungi</taxon>
        <taxon>Dikarya</taxon>
        <taxon>Basidiomycota</taxon>
        <taxon>Agaricomycotina</taxon>
        <taxon>Agaricomycetes</taxon>
        <taxon>Polyporales</taxon>
        <taxon>Polyporaceae</taxon>
        <taxon>Lentinus</taxon>
    </lineage>
</organism>
<evidence type="ECO:0000313" key="1">
    <source>
        <dbReference type="EMBL" id="RPD56920.1"/>
    </source>
</evidence>
<dbReference type="Proteomes" id="UP000313359">
    <property type="component" value="Unassembled WGS sequence"/>
</dbReference>
<dbReference type="EMBL" id="ML122284">
    <property type="protein sequence ID" value="RPD56920.1"/>
    <property type="molecule type" value="Genomic_DNA"/>
</dbReference>
<protein>
    <submittedName>
        <fullName evidence="1">Uncharacterized protein</fullName>
    </submittedName>
</protein>
<evidence type="ECO:0000313" key="2">
    <source>
        <dbReference type="Proteomes" id="UP000313359"/>
    </source>
</evidence>
<keyword evidence="2" id="KW-1185">Reference proteome</keyword>
<dbReference type="GO" id="GO:0003676">
    <property type="term" value="F:nucleic acid binding"/>
    <property type="evidence" value="ECO:0007669"/>
    <property type="project" value="InterPro"/>
</dbReference>
<accession>A0A5C2S0R3</accession>